<proteinExistence type="predicted"/>
<feature type="region of interest" description="Disordered" evidence="1">
    <location>
        <begin position="412"/>
        <end position="451"/>
    </location>
</feature>
<gene>
    <name evidence="2" type="ORF">A9Q02_16930</name>
</gene>
<dbReference type="RefSeq" id="WP_097654003.1">
    <property type="nucleotide sequence ID" value="NZ_LYXE01000119.1"/>
</dbReference>
<evidence type="ECO:0000256" key="1">
    <source>
        <dbReference type="SAM" id="MobiDB-lite"/>
    </source>
</evidence>
<dbReference type="SUPFAM" id="SSF49384">
    <property type="entry name" value="Carbohydrate-binding domain"/>
    <property type="match status" value="2"/>
</dbReference>
<evidence type="ECO:0000313" key="3">
    <source>
        <dbReference type="Proteomes" id="UP000220922"/>
    </source>
</evidence>
<name>A0A2H3KJ35_9CHLR</name>
<feature type="compositionally biased region" description="Low complexity" evidence="1">
    <location>
        <begin position="412"/>
        <end position="446"/>
    </location>
</feature>
<dbReference type="Proteomes" id="UP000220922">
    <property type="component" value="Unassembled WGS sequence"/>
</dbReference>
<evidence type="ECO:0000313" key="2">
    <source>
        <dbReference type="EMBL" id="PDV97909.1"/>
    </source>
</evidence>
<feature type="region of interest" description="Disordered" evidence="1">
    <location>
        <begin position="176"/>
        <end position="267"/>
    </location>
</feature>
<feature type="compositionally biased region" description="Low complexity" evidence="1">
    <location>
        <begin position="195"/>
        <end position="267"/>
    </location>
</feature>
<comment type="caution">
    <text evidence="2">The sequence shown here is derived from an EMBL/GenBank/DDBJ whole genome shotgun (WGS) entry which is preliminary data.</text>
</comment>
<dbReference type="GO" id="GO:0030246">
    <property type="term" value="F:carbohydrate binding"/>
    <property type="evidence" value="ECO:0007669"/>
    <property type="project" value="InterPro"/>
</dbReference>
<accession>A0A2H3KJ35</accession>
<sequence>MRSKRQPNHLWLPSLIVVLVILVGITFSLARLMAAPTVTLSLVPSTLTMAPGEIVTVTIEVQAGTEPIDGVAAYLDFDPTRFQVSEVSPNNTALPFELVNRFENTLGTLDQVRGALNQPFPSGTFTLATFQLRALDVLGTSALSFNQGVPSRLRQSDVTSGGVSVLGSVGALTVEITDASSPTPTESPTEPTPSTPTETPTERPTSAPTESPLPTSTPTNTPTESPLPSSTPTASAMPTTTPTASTLPTSAPTNSPTGTPSNTPTATVPQTQTVILSLVPSTLTMAPGEVVTVTIEVQAGAEAIDGVAAFLDFDPTRFQVNAVSAGAALPFELVNRFDNTLGTLDQVRGALNQPFPSGTFTLATFQLRALDVLGTSTLSFNQGVPSRLRQSDVTSGGVSVLGAVGALTVEITDASSPTPTSTPTSVPTESPTSTPISTSTPTTIAPSPTPSVPPSWRVFIPSIHKNSTAIFTSDFTPSIGARALTIKTSQVCSSALGRHHQDL</sequence>
<dbReference type="InterPro" id="IPR008965">
    <property type="entry name" value="CBM2/CBM3_carb-bd_dom_sf"/>
</dbReference>
<feature type="compositionally biased region" description="Low complexity" evidence="1">
    <location>
        <begin position="180"/>
        <end position="189"/>
    </location>
</feature>
<organism evidence="2 3">
    <name type="scientific">Candidatus Chloroploca asiatica</name>
    <dbReference type="NCBI Taxonomy" id="1506545"/>
    <lineage>
        <taxon>Bacteria</taxon>
        <taxon>Bacillati</taxon>
        <taxon>Chloroflexota</taxon>
        <taxon>Chloroflexia</taxon>
        <taxon>Chloroflexales</taxon>
        <taxon>Chloroflexineae</taxon>
        <taxon>Oscillochloridaceae</taxon>
        <taxon>Candidatus Chloroploca</taxon>
    </lineage>
</organism>
<dbReference type="AlphaFoldDB" id="A0A2H3KJ35"/>
<dbReference type="Gene3D" id="2.60.40.680">
    <property type="match status" value="2"/>
</dbReference>
<keyword evidence="3" id="KW-1185">Reference proteome</keyword>
<evidence type="ECO:0008006" key="4">
    <source>
        <dbReference type="Google" id="ProtNLM"/>
    </source>
</evidence>
<dbReference type="EMBL" id="LYXE01000119">
    <property type="protein sequence ID" value="PDV97909.1"/>
    <property type="molecule type" value="Genomic_DNA"/>
</dbReference>
<protein>
    <recommendedName>
        <fullName evidence="4">Cohesin domain-containing protein</fullName>
    </recommendedName>
</protein>
<reference evidence="2 3" key="1">
    <citation type="submission" date="2016-05" db="EMBL/GenBank/DDBJ databases">
        <authorList>
            <person name="Lavstsen T."/>
            <person name="Jespersen J.S."/>
        </authorList>
    </citation>
    <scope>NUCLEOTIDE SEQUENCE [LARGE SCALE GENOMIC DNA]</scope>
    <source>
        <strain evidence="2 3">B7-9</strain>
    </source>
</reference>
<dbReference type="PRINTS" id="PR01217">
    <property type="entry name" value="PRICHEXTENSN"/>
</dbReference>